<dbReference type="Gene3D" id="3.20.20.70">
    <property type="entry name" value="Aldolase class I"/>
    <property type="match status" value="1"/>
</dbReference>
<dbReference type="CDD" id="cd04735">
    <property type="entry name" value="OYE_like_4_FMN"/>
    <property type="match status" value="1"/>
</dbReference>
<dbReference type="OrthoDB" id="9772736at2"/>
<dbReference type="InterPro" id="IPR001155">
    <property type="entry name" value="OxRdtase_FMN_N"/>
</dbReference>
<feature type="domain" description="NADH:flavin oxidoreductase/NADH oxidase N-terminal" evidence="3">
    <location>
        <begin position="8"/>
        <end position="347"/>
    </location>
</feature>
<evidence type="ECO:0000313" key="5">
    <source>
        <dbReference type="Proteomes" id="UP000219412"/>
    </source>
</evidence>
<dbReference type="PANTHER" id="PTHR43656:SF2">
    <property type="entry name" value="BINDING OXIDOREDUCTASE, PUTATIVE (AFU_ORTHOLOGUE AFUA_2G08260)-RELATED"/>
    <property type="match status" value="1"/>
</dbReference>
<dbReference type="GO" id="GO:0010181">
    <property type="term" value="F:FMN binding"/>
    <property type="evidence" value="ECO:0007669"/>
    <property type="project" value="InterPro"/>
</dbReference>
<accession>A0A285U842</accession>
<keyword evidence="1" id="KW-0285">Flavoprotein</keyword>
<sequence>MNSKYAPLFEPLVLKNGIRLDNRFVLSPVITNSSTREGLVTEEDVLYHARRAGSAPIQVTGAAYIEPYGQLFEYGFSVSDDRTIPGLTKLADAMKQDGAKAVLQLTHAGRFSNQAILDLGVVYGPSFMELNVPVKHQVLAMTKRKIDMVIRDYADAARRAIKAGFDGVEVSAAQRLLIQTFFSKFSNERDDEYGAATLENRSRFGLEVIQAVADVIKQEAPEGFIFGFRGTPEETRGQEVGYTVDEFLQFIDMAEEITDIDYLAIASWGRNIYKTKVRAEGPNQGEPVNKVVYDHVRGRIPMMATGGINDPDKALEALEHADMVGASSPFITEPDFVPKLRAGREDEIDLQFTVDEIDDLKIPEAAFKDIVRMMDYGEGLPKDTRDELRRLAEEE</sequence>
<evidence type="ECO:0000313" key="4">
    <source>
        <dbReference type="EMBL" id="SOC37999.1"/>
    </source>
</evidence>
<evidence type="ECO:0000259" key="3">
    <source>
        <dbReference type="Pfam" id="PF00724"/>
    </source>
</evidence>
<organism evidence="4 5">
    <name type="scientific">Salinicoccus kekensis</name>
    <dbReference type="NCBI Taxonomy" id="714307"/>
    <lineage>
        <taxon>Bacteria</taxon>
        <taxon>Bacillati</taxon>
        <taxon>Bacillota</taxon>
        <taxon>Bacilli</taxon>
        <taxon>Bacillales</taxon>
        <taxon>Staphylococcaceae</taxon>
        <taxon>Salinicoccus</taxon>
    </lineage>
</organism>
<dbReference type="RefSeq" id="WP_097038263.1">
    <property type="nucleotide sequence ID" value="NZ_OBQF01000001.1"/>
</dbReference>
<dbReference type="PANTHER" id="PTHR43656">
    <property type="entry name" value="BINDING OXIDOREDUCTASE, PUTATIVE (AFU_ORTHOLOGUE AFUA_2G08260)-RELATED"/>
    <property type="match status" value="1"/>
</dbReference>
<dbReference type="AlphaFoldDB" id="A0A285U842"/>
<dbReference type="InterPro" id="IPR051799">
    <property type="entry name" value="NADH_flavin_oxidoreductase"/>
</dbReference>
<dbReference type="Proteomes" id="UP000219412">
    <property type="component" value="Unassembled WGS sequence"/>
</dbReference>
<dbReference type="SUPFAM" id="SSF51395">
    <property type="entry name" value="FMN-linked oxidoreductases"/>
    <property type="match status" value="1"/>
</dbReference>
<protein>
    <submittedName>
        <fullName evidence="4">2,4-dienoyl-CoA reductase-like NADH-dependent reductase (Old Yellow Enzyme family)</fullName>
    </submittedName>
</protein>
<proteinExistence type="predicted"/>
<keyword evidence="5" id="KW-1185">Reference proteome</keyword>
<dbReference type="GO" id="GO:0016491">
    <property type="term" value="F:oxidoreductase activity"/>
    <property type="evidence" value="ECO:0007669"/>
    <property type="project" value="UniProtKB-KW"/>
</dbReference>
<dbReference type="InterPro" id="IPR013785">
    <property type="entry name" value="Aldolase_TIM"/>
</dbReference>
<name>A0A285U842_9STAP</name>
<dbReference type="EMBL" id="OBQF01000001">
    <property type="protein sequence ID" value="SOC37999.1"/>
    <property type="molecule type" value="Genomic_DNA"/>
</dbReference>
<dbReference type="Pfam" id="PF00724">
    <property type="entry name" value="Oxidored_FMN"/>
    <property type="match status" value="1"/>
</dbReference>
<gene>
    <name evidence="4" type="ORF">SAMN05878391_0221</name>
</gene>
<evidence type="ECO:0000256" key="1">
    <source>
        <dbReference type="ARBA" id="ARBA00022630"/>
    </source>
</evidence>
<reference evidence="5" key="1">
    <citation type="submission" date="2017-08" db="EMBL/GenBank/DDBJ databases">
        <authorList>
            <person name="Varghese N."/>
            <person name="Submissions S."/>
        </authorList>
    </citation>
    <scope>NUCLEOTIDE SEQUENCE [LARGE SCALE GENOMIC DNA]</scope>
    <source>
        <strain evidence="5">DSM 23173</strain>
    </source>
</reference>
<evidence type="ECO:0000256" key="2">
    <source>
        <dbReference type="ARBA" id="ARBA00023002"/>
    </source>
</evidence>
<keyword evidence="2" id="KW-0560">Oxidoreductase</keyword>